<evidence type="ECO:0000256" key="1">
    <source>
        <dbReference type="SAM" id="MobiDB-lite"/>
    </source>
</evidence>
<comment type="caution">
    <text evidence="2">The sequence shown here is derived from an EMBL/GenBank/DDBJ whole genome shotgun (WGS) entry which is preliminary data.</text>
</comment>
<gene>
    <name evidence="2" type="ORF">GCM10023183_01270</name>
</gene>
<evidence type="ECO:0000313" key="3">
    <source>
        <dbReference type="Proteomes" id="UP001501844"/>
    </source>
</evidence>
<feature type="region of interest" description="Disordered" evidence="1">
    <location>
        <begin position="1"/>
        <end position="103"/>
    </location>
</feature>
<dbReference type="EMBL" id="BAABGX010000001">
    <property type="protein sequence ID" value="GAA4295403.1"/>
    <property type="molecule type" value="Genomic_DNA"/>
</dbReference>
<name>A0ABP8F5A3_9BACT</name>
<keyword evidence="3" id="KW-1185">Reference proteome</keyword>
<proteinExistence type="predicted"/>
<sequence>MATNLSNLNKPSLPEANNRRLSNARNNSLSKTPGSKLPSLNSPHRSVSLNKLSHSFNGPRKNPEPVRKVSLRNNSKDSLGSHVNHRKDVSPATRNKASNQPNH</sequence>
<feature type="compositionally biased region" description="Low complexity" evidence="1">
    <location>
        <begin position="19"/>
        <end position="30"/>
    </location>
</feature>
<feature type="compositionally biased region" description="Polar residues" evidence="1">
    <location>
        <begin position="92"/>
        <end position="103"/>
    </location>
</feature>
<feature type="compositionally biased region" description="Polar residues" evidence="1">
    <location>
        <begin position="1"/>
        <end position="10"/>
    </location>
</feature>
<accession>A0ABP8F5A3</accession>
<feature type="compositionally biased region" description="Polar residues" evidence="1">
    <location>
        <begin position="38"/>
        <end position="56"/>
    </location>
</feature>
<protein>
    <submittedName>
        <fullName evidence="2">Uncharacterized protein</fullName>
    </submittedName>
</protein>
<reference evidence="3" key="1">
    <citation type="journal article" date="2019" name="Int. J. Syst. Evol. Microbiol.">
        <title>The Global Catalogue of Microorganisms (GCM) 10K type strain sequencing project: providing services to taxonomists for standard genome sequencing and annotation.</title>
        <authorList>
            <consortium name="The Broad Institute Genomics Platform"/>
            <consortium name="The Broad Institute Genome Sequencing Center for Infectious Disease"/>
            <person name="Wu L."/>
            <person name="Ma J."/>
        </authorList>
    </citation>
    <scope>NUCLEOTIDE SEQUENCE [LARGE SCALE GENOMIC DNA]</scope>
    <source>
        <strain evidence="3">JCM 17917</strain>
    </source>
</reference>
<evidence type="ECO:0000313" key="2">
    <source>
        <dbReference type="EMBL" id="GAA4295403.1"/>
    </source>
</evidence>
<dbReference type="Proteomes" id="UP001501844">
    <property type="component" value="Unassembled WGS sequence"/>
</dbReference>
<organism evidence="2 3">
    <name type="scientific">Nibribacter koreensis</name>
    <dbReference type="NCBI Taxonomy" id="1084519"/>
    <lineage>
        <taxon>Bacteria</taxon>
        <taxon>Pseudomonadati</taxon>
        <taxon>Bacteroidota</taxon>
        <taxon>Cytophagia</taxon>
        <taxon>Cytophagales</taxon>
        <taxon>Hymenobacteraceae</taxon>
        <taxon>Nibribacter</taxon>
    </lineage>
</organism>